<dbReference type="OrthoDB" id="7996083at2"/>
<protein>
    <submittedName>
        <fullName evidence="2">Uncharacterized protein</fullName>
    </submittedName>
</protein>
<name>A0A1I2QTK3_9HYPH</name>
<sequence>MRFRTLPAFLFLMGVAPACAGPLPVDETTYVEHSLNRDGPLVVEHRPIARTPGGRRGGSSAELAGFCHEGGIIRRRDEFGQPVILRQREVCDSVAPRTLAPGQVDARPTWPRERTVNRRILRVKG</sequence>
<evidence type="ECO:0000313" key="3">
    <source>
        <dbReference type="Proteomes" id="UP000199229"/>
    </source>
</evidence>
<keyword evidence="3" id="KW-1185">Reference proteome</keyword>
<dbReference type="Proteomes" id="UP000199229">
    <property type="component" value="Unassembled WGS sequence"/>
</dbReference>
<dbReference type="AlphaFoldDB" id="A0A1I2QTK3"/>
<organism evidence="2 3">
    <name type="scientific">Methylobacterium gossipiicola</name>
    <dbReference type="NCBI Taxonomy" id="582675"/>
    <lineage>
        <taxon>Bacteria</taxon>
        <taxon>Pseudomonadati</taxon>
        <taxon>Pseudomonadota</taxon>
        <taxon>Alphaproteobacteria</taxon>
        <taxon>Hyphomicrobiales</taxon>
        <taxon>Methylobacteriaceae</taxon>
        <taxon>Methylobacterium</taxon>
    </lineage>
</organism>
<evidence type="ECO:0000256" key="1">
    <source>
        <dbReference type="SAM" id="SignalP"/>
    </source>
</evidence>
<dbReference type="EMBL" id="FOPM01000001">
    <property type="protein sequence ID" value="SFG30589.1"/>
    <property type="molecule type" value="Genomic_DNA"/>
</dbReference>
<proteinExistence type="predicted"/>
<feature type="signal peptide" evidence="1">
    <location>
        <begin position="1"/>
        <end position="20"/>
    </location>
</feature>
<feature type="chain" id="PRO_5011727459" evidence="1">
    <location>
        <begin position="21"/>
        <end position="125"/>
    </location>
</feature>
<keyword evidence="1" id="KW-0732">Signal</keyword>
<gene>
    <name evidence="2" type="ORF">SAMN05192565_101308</name>
</gene>
<evidence type="ECO:0000313" key="2">
    <source>
        <dbReference type="EMBL" id="SFG30589.1"/>
    </source>
</evidence>
<accession>A0A1I2QTK3</accession>
<reference evidence="3" key="1">
    <citation type="submission" date="2016-10" db="EMBL/GenBank/DDBJ databases">
        <authorList>
            <person name="Varghese N."/>
            <person name="Submissions S."/>
        </authorList>
    </citation>
    <scope>NUCLEOTIDE SEQUENCE [LARGE SCALE GENOMIC DNA]</scope>
    <source>
        <strain evidence="3">Gh-105</strain>
    </source>
</reference>
<dbReference type="RefSeq" id="WP_091968238.1">
    <property type="nucleotide sequence ID" value="NZ_FOPM01000001.1"/>
</dbReference>